<name>A0ACA9RVJ7_9GLOM</name>
<accession>A0ACA9RVJ7</accession>
<dbReference type="EMBL" id="CAJVQC010074825">
    <property type="protein sequence ID" value="CAG8813331.1"/>
    <property type="molecule type" value="Genomic_DNA"/>
</dbReference>
<sequence>YYDASIYELRKYVKNLKDEQNEEILQDLLPEIQKIIEAKDSIGTSTDGSAEGSPYNLITKDLSKTKDSIKDST</sequence>
<evidence type="ECO:0000313" key="2">
    <source>
        <dbReference type="Proteomes" id="UP000789920"/>
    </source>
</evidence>
<protein>
    <submittedName>
        <fullName evidence="1">36958_t:CDS:1</fullName>
    </submittedName>
</protein>
<evidence type="ECO:0000313" key="1">
    <source>
        <dbReference type="EMBL" id="CAG8813331.1"/>
    </source>
</evidence>
<dbReference type="Proteomes" id="UP000789920">
    <property type="component" value="Unassembled WGS sequence"/>
</dbReference>
<organism evidence="1 2">
    <name type="scientific">Racocetra persica</name>
    <dbReference type="NCBI Taxonomy" id="160502"/>
    <lineage>
        <taxon>Eukaryota</taxon>
        <taxon>Fungi</taxon>
        <taxon>Fungi incertae sedis</taxon>
        <taxon>Mucoromycota</taxon>
        <taxon>Glomeromycotina</taxon>
        <taxon>Glomeromycetes</taxon>
        <taxon>Diversisporales</taxon>
        <taxon>Gigasporaceae</taxon>
        <taxon>Racocetra</taxon>
    </lineage>
</organism>
<comment type="caution">
    <text evidence="1">The sequence shown here is derived from an EMBL/GenBank/DDBJ whole genome shotgun (WGS) entry which is preliminary data.</text>
</comment>
<gene>
    <name evidence="1" type="ORF">RPERSI_LOCUS23744</name>
</gene>
<keyword evidence="2" id="KW-1185">Reference proteome</keyword>
<reference evidence="1" key="1">
    <citation type="submission" date="2021-06" db="EMBL/GenBank/DDBJ databases">
        <authorList>
            <person name="Kallberg Y."/>
            <person name="Tangrot J."/>
            <person name="Rosling A."/>
        </authorList>
    </citation>
    <scope>NUCLEOTIDE SEQUENCE</scope>
    <source>
        <strain evidence="1">MA461A</strain>
    </source>
</reference>
<feature type="non-terminal residue" evidence="1">
    <location>
        <position position="1"/>
    </location>
</feature>
<proteinExistence type="predicted"/>